<dbReference type="STRING" id="45070.Lnau_0979"/>
<gene>
    <name evidence="2" type="ORF">Lnau_0979</name>
</gene>
<organism evidence="2 3">
    <name type="scientific">Legionella nautarum</name>
    <dbReference type="NCBI Taxonomy" id="45070"/>
    <lineage>
        <taxon>Bacteria</taxon>
        <taxon>Pseudomonadati</taxon>
        <taxon>Pseudomonadota</taxon>
        <taxon>Gammaproteobacteria</taxon>
        <taxon>Legionellales</taxon>
        <taxon>Legionellaceae</taxon>
        <taxon>Legionella</taxon>
    </lineage>
</organism>
<evidence type="ECO:0000256" key="1">
    <source>
        <dbReference type="SAM" id="SignalP"/>
    </source>
</evidence>
<keyword evidence="3" id="KW-1185">Reference proteome</keyword>
<dbReference type="Proteomes" id="UP000054725">
    <property type="component" value="Unassembled WGS sequence"/>
</dbReference>
<feature type="signal peptide" evidence="1">
    <location>
        <begin position="1"/>
        <end position="20"/>
    </location>
</feature>
<keyword evidence="1" id="KW-0732">Signal</keyword>
<dbReference type="OrthoDB" id="9885214at2"/>
<sequence length="150" mass="17149">MFNKLLLVAIVLMLPGISFASFDRKITNQSNYTWAIVDSSRIFANRGYIKFDNAPDKGPKACLPENAQSGDACFLEPGQTTYVRYVFTYASHHREWEDVYKVITFINPLTYETVLVQLETDILERSLKMESSNPKKINDSHGNITIFNTK</sequence>
<evidence type="ECO:0000313" key="2">
    <source>
        <dbReference type="EMBL" id="KTD35995.1"/>
    </source>
</evidence>
<name>A0A0W0WUK7_9GAMM</name>
<dbReference type="EMBL" id="LNYO01000013">
    <property type="protein sequence ID" value="KTD35995.1"/>
    <property type="molecule type" value="Genomic_DNA"/>
</dbReference>
<dbReference type="PATRIC" id="fig|45070.6.peg.1035"/>
<dbReference type="AlphaFoldDB" id="A0A0W0WUK7"/>
<proteinExistence type="predicted"/>
<comment type="caution">
    <text evidence="2">The sequence shown here is derived from an EMBL/GenBank/DDBJ whole genome shotgun (WGS) entry which is preliminary data.</text>
</comment>
<feature type="chain" id="PRO_5006915873" evidence="1">
    <location>
        <begin position="21"/>
        <end position="150"/>
    </location>
</feature>
<evidence type="ECO:0000313" key="3">
    <source>
        <dbReference type="Proteomes" id="UP000054725"/>
    </source>
</evidence>
<protein>
    <submittedName>
        <fullName evidence="2">Uncharacterized protein</fullName>
    </submittedName>
</protein>
<accession>A0A0W0WUK7</accession>
<reference evidence="2 3" key="1">
    <citation type="submission" date="2015-11" db="EMBL/GenBank/DDBJ databases">
        <title>Genomic analysis of 38 Legionella species identifies large and diverse effector repertoires.</title>
        <authorList>
            <person name="Burstein D."/>
            <person name="Amaro F."/>
            <person name="Zusman T."/>
            <person name="Lifshitz Z."/>
            <person name="Cohen O."/>
            <person name="Gilbert J.A."/>
            <person name="Pupko T."/>
            <person name="Shuman H.A."/>
            <person name="Segal G."/>
        </authorList>
    </citation>
    <scope>NUCLEOTIDE SEQUENCE [LARGE SCALE GENOMIC DNA]</scope>
    <source>
        <strain evidence="2 3">ATCC 49506</strain>
    </source>
</reference>